<organism evidence="1">
    <name type="scientific">Aureoumbra lagunensis</name>
    <dbReference type="NCBI Taxonomy" id="44058"/>
    <lineage>
        <taxon>Eukaryota</taxon>
        <taxon>Sar</taxon>
        <taxon>Stramenopiles</taxon>
        <taxon>Ochrophyta</taxon>
        <taxon>Pelagophyceae</taxon>
        <taxon>Pelagomonadales</taxon>
        <taxon>Aureoumbra</taxon>
    </lineage>
</organism>
<name>A0A7S3K6E9_9STRA</name>
<evidence type="ECO:0000313" key="1">
    <source>
        <dbReference type="EMBL" id="CAE0373760.1"/>
    </source>
</evidence>
<sequence>MGGYLLVQAFYKQAFASATKHQLLSFLMVAAYTNRTAVLPMARVGEPAYVGLPERGFMSLERYFDINSLIRRWPCLRVMKYEEFIRIRKGQRPVDVALQLGFPPNAKPSRNGFIEMRCGKRSRPLMAMGVRFACVDLKIAASAMATLGGETFKDLAIMITNWSQKIVGLGDPISPLFGDAFTHRGGCHDVSTGPHRAFPELANEWSTKAKNFLLTSKKQNDNLVCVHVRAEKLASAATGPEKRSQWILQNNFAKSSEWTSPYMERCLSNIATIAQNARFNKSALLLISDTDARHGTPSNQGSAHFREWRNRGETILRAALPDAIGYCPTHAYGDPECALVEAAACRTSSLVLRFGSGTFSEFIVGDGPNHPPSIQYLNCSHIAAAATSLIGETVHTRK</sequence>
<reference evidence="1" key="1">
    <citation type="submission" date="2021-01" db="EMBL/GenBank/DDBJ databases">
        <authorList>
            <person name="Corre E."/>
            <person name="Pelletier E."/>
            <person name="Niang G."/>
            <person name="Scheremetjew M."/>
            <person name="Finn R."/>
            <person name="Kale V."/>
            <person name="Holt S."/>
            <person name="Cochrane G."/>
            <person name="Meng A."/>
            <person name="Brown T."/>
            <person name="Cohen L."/>
        </authorList>
    </citation>
    <scope>NUCLEOTIDE SEQUENCE</scope>
    <source>
        <strain evidence="1">CCMP1510</strain>
    </source>
</reference>
<dbReference type="AlphaFoldDB" id="A0A7S3K6E9"/>
<accession>A0A7S3K6E9</accession>
<gene>
    <name evidence="1" type="ORF">ALAG00032_LOCUS14562</name>
</gene>
<proteinExistence type="predicted"/>
<protein>
    <submittedName>
        <fullName evidence="1">Uncharacterized protein</fullName>
    </submittedName>
</protein>
<dbReference type="EMBL" id="HBIJ01022337">
    <property type="protein sequence ID" value="CAE0373760.1"/>
    <property type="molecule type" value="Transcribed_RNA"/>
</dbReference>